<keyword evidence="2" id="KW-1185">Reference proteome</keyword>
<protein>
    <submittedName>
        <fullName evidence="1">Uncharacterized protein</fullName>
    </submittedName>
</protein>
<dbReference type="RefSeq" id="XP_007408191.1">
    <property type="nucleotide sequence ID" value="XM_007408129.1"/>
</dbReference>
<evidence type="ECO:0000313" key="2">
    <source>
        <dbReference type="Proteomes" id="UP000001072"/>
    </source>
</evidence>
<dbReference type="VEuPathDB" id="FungiDB:MELLADRAFT_61858"/>
<accession>F4RG50</accession>
<gene>
    <name evidence="1" type="ORF">MELLADRAFT_61858</name>
</gene>
<organism evidence="2">
    <name type="scientific">Melampsora larici-populina (strain 98AG31 / pathotype 3-4-7)</name>
    <name type="common">Poplar leaf rust fungus</name>
    <dbReference type="NCBI Taxonomy" id="747676"/>
    <lineage>
        <taxon>Eukaryota</taxon>
        <taxon>Fungi</taxon>
        <taxon>Dikarya</taxon>
        <taxon>Basidiomycota</taxon>
        <taxon>Pucciniomycotina</taxon>
        <taxon>Pucciniomycetes</taxon>
        <taxon>Pucciniales</taxon>
        <taxon>Melampsoraceae</taxon>
        <taxon>Melampsora</taxon>
    </lineage>
</organism>
<dbReference type="GeneID" id="18929802"/>
<dbReference type="KEGG" id="mlr:MELLADRAFT_61858"/>
<dbReference type="InParanoid" id="F4RG50"/>
<proteinExistence type="predicted"/>
<dbReference type="HOGENOM" id="CLU_1907155_0_0_1"/>
<name>F4RG50_MELLP</name>
<evidence type="ECO:0000313" key="1">
    <source>
        <dbReference type="EMBL" id="EGG08605.1"/>
    </source>
</evidence>
<dbReference type="Proteomes" id="UP000001072">
    <property type="component" value="Unassembled WGS sequence"/>
</dbReference>
<sequence>MGDTTSSSISLTAAELEQKLSDFQLDDILSCTKIEPTLTLAKFKDVELDDLDDQIALKLNELKKRCPTFSQSQDSAPSNWILRQENVPNDDEATGKRRWLVTRNIENDVELSIDVSNPNVSSLLLLIKGTHVV</sequence>
<dbReference type="OrthoDB" id="2502944at2759"/>
<reference evidence="2" key="1">
    <citation type="journal article" date="2011" name="Proc. Natl. Acad. Sci. U.S.A.">
        <title>Obligate biotrophy features unraveled by the genomic analysis of rust fungi.</title>
        <authorList>
            <person name="Duplessis S."/>
            <person name="Cuomo C.A."/>
            <person name="Lin Y.-C."/>
            <person name="Aerts A."/>
            <person name="Tisserant E."/>
            <person name="Veneault-Fourrey C."/>
            <person name="Joly D.L."/>
            <person name="Hacquard S."/>
            <person name="Amselem J."/>
            <person name="Cantarel B.L."/>
            <person name="Chiu R."/>
            <person name="Coutinho P.M."/>
            <person name="Feau N."/>
            <person name="Field M."/>
            <person name="Frey P."/>
            <person name="Gelhaye E."/>
            <person name="Goldberg J."/>
            <person name="Grabherr M.G."/>
            <person name="Kodira C.D."/>
            <person name="Kohler A."/>
            <person name="Kuees U."/>
            <person name="Lindquist E.A."/>
            <person name="Lucas S.M."/>
            <person name="Mago R."/>
            <person name="Mauceli E."/>
            <person name="Morin E."/>
            <person name="Murat C."/>
            <person name="Pangilinan J.L."/>
            <person name="Park R."/>
            <person name="Pearson M."/>
            <person name="Quesneville H."/>
            <person name="Rouhier N."/>
            <person name="Sakthikumar S."/>
            <person name="Salamov A.A."/>
            <person name="Schmutz J."/>
            <person name="Selles B."/>
            <person name="Shapiro H."/>
            <person name="Tanguay P."/>
            <person name="Tuskan G.A."/>
            <person name="Henrissat B."/>
            <person name="Van de Peer Y."/>
            <person name="Rouze P."/>
            <person name="Ellis J.G."/>
            <person name="Dodds P.N."/>
            <person name="Schein J.E."/>
            <person name="Zhong S."/>
            <person name="Hamelin R.C."/>
            <person name="Grigoriev I.V."/>
            <person name="Szabo L.J."/>
            <person name="Martin F."/>
        </authorList>
    </citation>
    <scope>NUCLEOTIDE SEQUENCE [LARGE SCALE GENOMIC DNA]</scope>
    <source>
        <strain evidence="2">98AG31 / pathotype 3-4-7</strain>
    </source>
</reference>
<dbReference type="AlphaFoldDB" id="F4RG50"/>
<dbReference type="EMBL" id="GL883100">
    <property type="protein sequence ID" value="EGG08605.1"/>
    <property type="molecule type" value="Genomic_DNA"/>
</dbReference>